<evidence type="ECO:0000313" key="2">
    <source>
        <dbReference type="EMBL" id="GFY35694.1"/>
    </source>
</evidence>
<reference evidence="2" key="1">
    <citation type="submission" date="2020-08" db="EMBL/GenBank/DDBJ databases">
        <title>Multicomponent nature underlies the extraordinary mechanical properties of spider dragline silk.</title>
        <authorList>
            <person name="Kono N."/>
            <person name="Nakamura H."/>
            <person name="Mori M."/>
            <person name="Yoshida Y."/>
            <person name="Ohtoshi R."/>
            <person name="Malay A.D."/>
            <person name="Moran D.A.P."/>
            <person name="Tomita M."/>
            <person name="Numata K."/>
            <person name="Arakawa K."/>
        </authorList>
    </citation>
    <scope>NUCLEOTIDE SEQUENCE</scope>
</reference>
<organism evidence="2 3">
    <name type="scientific">Trichonephila clavipes</name>
    <name type="common">Golden silk orbweaver</name>
    <name type="synonym">Nephila clavipes</name>
    <dbReference type="NCBI Taxonomy" id="2585209"/>
    <lineage>
        <taxon>Eukaryota</taxon>
        <taxon>Metazoa</taxon>
        <taxon>Ecdysozoa</taxon>
        <taxon>Arthropoda</taxon>
        <taxon>Chelicerata</taxon>
        <taxon>Arachnida</taxon>
        <taxon>Araneae</taxon>
        <taxon>Araneomorphae</taxon>
        <taxon>Entelegynae</taxon>
        <taxon>Araneoidea</taxon>
        <taxon>Nephilidae</taxon>
        <taxon>Trichonephila</taxon>
    </lineage>
</organism>
<protein>
    <submittedName>
        <fullName evidence="2">Integrase catalytic domain-containing protein</fullName>
    </submittedName>
</protein>
<dbReference type="EMBL" id="BMAU01021433">
    <property type="protein sequence ID" value="GFY35694.1"/>
    <property type="molecule type" value="Genomic_DNA"/>
</dbReference>
<comment type="caution">
    <text evidence="2">The sequence shown here is derived from an EMBL/GenBank/DDBJ whole genome shotgun (WGS) entry which is preliminary data.</text>
</comment>
<feature type="domain" description="Integrase zinc-binding" evidence="1">
    <location>
        <begin position="382"/>
        <end position="434"/>
    </location>
</feature>
<name>A0A8X6WIP1_TRICX</name>
<dbReference type="GO" id="GO:0003676">
    <property type="term" value="F:nucleic acid binding"/>
    <property type="evidence" value="ECO:0007669"/>
    <property type="project" value="InterPro"/>
</dbReference>
<proteinExistence type="predicted"/>
<dbReference type="AlphaFoldDB" id="A0A8X6WIP1"/>
<dbReference type="SUPFAM" id="SSF53098">
    <property type="entry name" value="Ribonuclease H-like"/>
    <property type="match status" value="1"/>
</dbReference>
<evidence type="ECO:0000313" key="3">
    <source>
        <dbReference type="Proteomes" id="UP000887159"/>
    </source>
</evidence>
<dbReference type="InterPro" id="IPR036397">
    <property type="entry name" value="RNaseH_sf"/>
</dbReference>
<accession>A0A8X6WIP1</accession>
<dbReference type="Gene3D" id="3.30.420.10">
    <property type="entry name" value="Ribonuclease H-like superfamily/Ribonuclease H"/>
    <property type="match status" value="1"/>
</dbReference>
<sequence length="608" mass="70197">MLHEFRLINVRSENNETISFVYGAKSFRSHWNVGTVYIAPKITIAGNMENEKGMGSELPQNIVNKFMKWFNEIQILKGISVPRCMKIDIFTELHVFVDASKGSYAGCVFARSIVDSRVSVILVRAKSRVAPLKLLSIPRLELMACCVGARLVNSILKALNMPDLKVTLWSDSTTALWWIKEYGNCSVFVANRVKETRQLTQIQSWKYVPGNMNIADLLSRGCSPRQMLSSRWWEGPSWLKQNSEYWPDGEMSCEPQEVNVERKKTKNANVDLANDAPPLLICNVSDYDKMIRVFLWILRFVNNCRKDYNKCKEHELSVAEIENSEKQLIRLTQTYYLPDVESLKFITFIDNDNILRVKSKITERNDESSFLYPILLPDKCEFTKLLIRSIHKKNCHAGIQIMQSLIRERFWIIRARKTIKSILNECFVCARFKVKSLSSGPSPLPPDRVNDCAIFEVVGIDLAGPLFLKTGEKVWITLFTCAVYRALHLELVNALSSDAFLLALRRFIARRGRSRIIYCDNGTNFRGAFNALAKLDWHKISRETSTQKIVWKFIPPTAAWWGGWWERLVRIIKQPKRLDLLNYNCYRFETLPKSQRGEYVVNGDDLCE</sequence>
<gene>
    <name evidence="2" type="primary">AVEN_197975_1</name>
    <name evidence="2" type="ORF">TNCV_2619861</name>
</gene>
<keyword evidence="3" id="KW-1185">Reference proteome</keyword>
<dbReference type="InterPro" id="IPR041588">
    <property type="entry name" value="Integrase_H2C2"/>
</dbReference>
<dbReference type="Pfam" id="PF17921">
    <property type="entry name" value="Integrase_H2C2"/>
    <property type="match status" value="1"/>
</dbReference>
<dbReference type="InterPro" id="IPR008042">
    <property type="entry name" value="Retrotrans_Pao"/>
</dbReference>
<dbReference type="Pfam" id="PF05380">
    <property type="entry name" value="Peptidase_A17"/>
    <property type="match status" value="1"/>
</dbReference>
<dbReference type="PANTHER" id="PTHR47331">
    <property type="entry name" value="PHD-TYPE DOMAIN-CONTAINING PROTEIN"/>
    <property type="match status" value="1"/>
</dbReference>
<dbReference type="InterPro" id="IPR012337">
    <property type="entry name" value="RNaseH-like_sf"/>
</dbReference>
<dbReference type="Gene3D" id="1.10.340.70">
    <property type="match status" value="1"/>
</dbReference>
<dbReference type="Proteomes" id="UP000887159">
    <property type="component" value="Unassembled WGS sequence"/>
</dbReference>
<evidence type="ECO:0000259" key="1">
    <source>
        <dbReference type="Pfam" id="PF17921"/>
    </source>
</evidence>